<dbReference type="InterPro" id="IPR003961">
    <property type="entry name" value="FN3_dom"/>
</dbReference>
<dbReference type="SUPFAM" id="SSF48726">
    <property type="entry name" value="Immunoglobulin"/>
    <property type="match status" value="8"/>
</dbReference>
<dbReference type="SUPFAM" id="SSF49265">
    <property type="entry name" value="Fibronectin type III"/>
    <property type="match status" value="4"/>
</dbReference>
<dbReference type="FunFam" id="2.60.40.10:FF:000333">
    <property type="entry name" value="Down syndrome cell adhesion molecule"/>
    <property type="match status" value="1"/>
</dbReference>
<protein>
    <recommendedName>
        <fullName evidence="19">Down syndrome cell adhesion molecule-like protein Dscam2</fullName>
    </recommendedName>
</protein>
<dbReference type="Pfam" id="PF25059">
    <property type="entry name" value="FN3_DSCAM-DSCAML_C"/>
    <property type="match status" value="1"/>
</dbReference>
<dbReference type="PANTHER" id="PTHR12231:SF253">
    <property type="entry name" value="DPR-INTERACTING PROTEIN ETA, ISOFORM B-RELATED"/>
    <property type="match status" value="1"/>
</dbReference>
<dbReference type="CDD" id="cd20956">
    <property type="entry name" value="IgI_4_Dscam"/>
    <property type="match status" value="1"/>
</dbReference>
<dbReference type="InterPro" id="IPR013098">
    <property type="entry name" value="Ig_I-set"/>
</dbReference>
<dbReference type="InterPro" id="IPR003598">
    <property type="entry name" value="Ig_sub2"/>
</dbReference>
<feature type="domain" description="Ig-like" evidence="15">
    <location>
        <begin position="145"/>
        <end position="230"/>
    </location>
</feature>
<dbReference type="InterPro" id="IPR003599">
    <property type="entry name" value="Ig_sub"/>
</dbReference>
<keyword evidence="6" id="KW-0677">Repeat</keyword>
<sequence length="1683" mass="185096">MLPTGELLVRRVDDADVYRSYQCRAINRLTGDTLLSPQRVRFFVTDSVVQTAPRIAELPATVHVKKDQTAVLPCFAQGNPSPTYKWSRKVGESVVDVRVSGRVVSAGENLIIERTHPSDAGIWTCFANNSAGQQRKTTNLQVGIPLAVSLQPSGQVVVDVGVRLELNCIVTGGHNRVISWLKDANPVIPTTTQPDLLISGSMEKLVINRVIREDAGMYQCLVRDEETSIQGSVQLILGAAQPQLVYKFIQQTVQPGPAVSLKCIATGNPTPQITWTIDGYRLPQNERFVIGQYVTPHGDVISHVNISNVHVEDGGIYQCKASNRVGDTAHQAEMRVYGLPYIRPMPNVSAVAGEPLFISCPVAGYPIDSIVWEKDGKRLPTNRRQKIFPNGTLYINNVEREQDRGSYRCTAQNKQGKAASQIFSLSVIVPPKIAPFVLQSDLHVGDRVGVQCFVTKGDLPLHLGWEKDSNTLPSDVVIRQYGQYTSSLSINSLTQEHAGNYTCVATNDASTTKYTAELLVNVPPYWVSEPKDVNVTKDGIAKFDCIADGFPAPQISWRKVIGQQVNDYQDISTGRRGYFLYENGTLIINPSSEEHEGHYLCEAANGIGSGISATVMLNVHNPPEFEMLSTQESVRRGQSQTLRCEVHGDQPLTVTWTKHSSLQFNPRYETRERQVRGGIVSELIIGNSIKSDSGEYTCIATNPFGTAQQTVSLQVQDAPGKPLDVRIIDTTSRNIKLSWLPPADEQTTNLQYTVQYKSIISEEWESVNVGNENHYTINNLSPASVYSVRVLAENQLGAGEPCDIIQVTTDMEVPSGEPQGLTVVTTSSSELTVSWLPPHGHSHNGELLGYYIGIREYSGGTSASFNFTTVSASVTGGTVVLSGLHPYRKYGVVAQAFNQKGPGTMTPEYIAHTMEDVPSSPPLNVHCSAQSSQSILVSWKPVPLSSQNGRIQGYRIYYENMIENSQGDIEAETKLTTELSTELHGLQKYSNYSIHVWAFTKIGDGIKSKAIFCVTEEDVPGTPANIKVMSTSSSSLTVSWTPPFQPNGKITGYCIYWKSLDGGKERDSSKKRIPPTQTHFQLNQLSKSGTYEVWVTAYTKVGEGQSTHPVYATPSNRGAAGIISFGGEVRVRGGDPVTLACLVVGQPAPSRTWGPLPFPQSTQTLPDGSIYINNVQRYHQRNYTCSAVNPAGNDQITYLVRVIVPPEAPTLIVTNTGSHWLEIHWSTTDNGGSAIRGYLLEHAASYQLLQWIEERLPRGKNSHKLISLVCGTQYHIRLRAYNSAGIGKTTDVISSRTDGGKPRKPGYTEFLQVNSSTISLHLNSWSNNGCPITSFSIEYKELPQSDWLTVGNDIKPKDRYDIVGLWPGRKYKIRVKAVNSAGSTIAEYAVSTMHTLGVTLSPNSVKILSEESSIYLEPTVMLPVTATLLTVISIGAAITICFRRSENGSRRNLQHQDTQAMVALDNKTNLAQREQYYAAVHKGVATPVRDLQCERIPEYADDISPYATFHVATQQVSTPQHIHSFVYHDQAIAAMETMPLKSTNLKDDYGKVRGGSKINKCLSTGSEYSGSTTDQWSEQGGIPRTERIPLHAYGGSHAGESSSSAEQSPVLERRAPHRHKHSRKDETGTFGFPARLEPPSGFSDGHEVSEAECDMESIHRLKSKHKGFRAKSRDRRSRFTIAV</sequence>
<dbReference type="SMART" id="SM00060">
    <property type="entry name" value="FN3"/>
    <property type="match status" value="6"/>
</dbReference>
<feature type="domain" description="Fibronectin type-III" evidence="16">
    <location>
        <begin position="1022"/>
        <end position="1118"/>
    </location>
</feature>
<accession>A0ABD0XUN2</accession>
<dbReference type="EMBL" id="JBFDAA010000023">
    <property type="protein sequence ID" value="KAL1110190.1"/>
    <property type="molecule type" value="Genomic_DNA"/>
</dbReference>
<feature type="domain" description="Ig-like" evidence="15">
    <location>
        <begin position="53"/>
        <end position="141"/>
    </location>
</feature>
<keyword evidence="8 14" id="KW-1133">Transmembrane helix</keyword>
<dbReference type="CDD" id="cd00063">
    <property type="entry name" value="FN3"/>
    <property type="match status" value="6"/>
</dbReference>
<reference evidence="17 18" key="1">
    <citation type="submission" date="2024-07" db="EMBL/GenBank/DDBJ databases">
        <title>Chromosome-level genome assembly of the water stick insect Ranatra chinensis (Heteroptera: Nepidae).</title>
        <authorList>
            <person name="Liu X."/>
        </authorList>
    </citation>
    <scope>NUCLEOTIDE SEQUENCE [LARGE SCALE GENOMIC DNA]</scope>
    <source>
        <strain evidence="17">Cailab_2021Rc</strain>
        <tissue evidence="17">Muscle</tissue>
    </source>
</reference>
<dbReference type="Pfam" id="PF00041">
    <property type="entry name" value="fn3"/>
    <property type="match status" value="5"/>
</dbReference>
<dbReference type="Proteomes" id="UP001558652">
    <property type="component" value="Unassembled WGS sequence"/>
</dbReference>
<evidence type="ECO:0000256" key="12">
    <source>
        <dbReference type="ARBA" id="ARBA00023319"/>
    </source>
</evidence>
<evidence type="ECO:0000256" key="14">
    <source>
        <dbReference type="SAM" id="Phobius"/>
    </source>
</evidence>
<feature type="domain" description="Ig-like" evidence="15">
    <location>
        <begin position="1114"/>
        <end position="1197"/>
    </location>
</feature>
<feature type="compositionally biased region" description="Polar residues" evidence="13">
    <location>
        <begin position="1561"/>
        <end position="1578"/>
    </location>
</feature>
<comment type="caution">
    <text evidence="17">The sequence shown here is derived from an EMBL/GenBank/DDBJ whole genome shotgun (WGS) entry which is preliminary data.</text>
</comment>
<evidence type="ECO:0000313" key="17">
    <source>
        <dbReference type="EMBL" id="KAL1110190.1"/>
    </source>
</evidence>
<evidence type="ECO:0000256" key="4">
    <source>
        <dbReference type="ARBA" id="ARBA00022692"/>
    </source>
</evidence>
<feature type="domain" description="Fibronectin type-III" evidence="16">
    <location>
        <begin position="1301"/>
        <end position="1402"/>
    </location>
</feature>
<keyword evidence="3" id="KW-1003">Cell membrane</keyword>
<evidence type="ECO:0000256" key="7">
    <source>
        <dbReference type="ARBA" id="ARBA00022889"/>
    </source>
</evidence>
<feature type="domain" description="Fibronectin type-III" evidence="16">
    <location>
        <begin position="817"/>
        <end position="916"/>
    </location>
</feature>
<evidence type="ECO:0000256" key="10">
    <source>
        <dbReference type="ARBA" id="ARBA00023157"/>
    </source>
</evidence>
<dbReference type="CDD" id="cd20958">
    <property type="entry name" value="IgI_5_Dscam"/>
    <property type="match status" value="1"/>
</dbReference>
<dbReference type="CDD" id="cd00096">
    <property type="entry name" value="Ig"/>
    <property type="match status" value="2"/>
</dbReference>
<dbReference type="GO" id="GO:0005886">
    <property type="term" value="C:plasma membrane"/>
    <property type="evidence" value="ECO:0007669"/>
    <property type="project" value="UniProtKB-SubCell"/>
</dbReference>
<evidence type="ECO:0000313" key="18">
    <source>
        <dbReference type="Proteomes" id="UP001558652"/>
    </source>
</evidence>
<dbReference type="InterPro" id="IPR051170">
    <property type="entry name" value="Neural/epithelial_adhesion"/>
</dbReference>
<dbReference type="InterPro" id="IPR036116">
    <property type="entry name" value="FN3_sf"/>
</dbReference>
<feature type="domain" description="Ig-like" evidence="15">
    <location>
        <begin position="623"/>
        <end position="712"/>
    </location>
</feature>
<dbReference type="GO" id="GO:0098609">
    <property type="term" value="P:cell-cell adhesion"/>
    <property type="evidence" value="ECO:0007669"/>
    <property type="project" value="UniProtKB-ARBA"/>
</dbReference>
<evidence type="ECO:0000259" key="15">
    <source>
        <dbReference type="PROSITE" id="PS50835"/>
    </source>
</evidence>
<keyword evidence="12" id="KW-0393">Immunoglobulin domain</keyword>
<dbReference type="PROSITE" id="PS50835">
    <property type="entry name" value="IG_LIKE"/>
    <property type="match status" value="8"/>
</dbReference>
<keyword evidence="7" id="KW-0130">Cell adhesion</keyword>
<feature type="domain" description="Ig-like" evidence="15">
    <location>
        <begin position="340"/>
        <end position="426"/>
    </location>
</feature>
<dbReference type="InterPro" id="IPR036179">
    <property type="entry name" value="Ig-like_dom_sf"/>
</dbReference>
<keyword evidence="11" id="KW-0325">Glycoprotein</keyword>
<feature type="domain" description="Fibronectin type-III" evidence="16">
    <location>
        <begin position="1205"/>
        <end position="1300"/>
    </location>
</feature>
<feature type="domain" description="Fibronectin type-III" evidence="16">
    <location>
        <begin position="721"/>
        <end position="812"/>
    </location>
</feature>
<evidence type="ECO:0000256" key="6">
    <source>
        <dbReference type="ARBA" id="ARBA00022737"/>
    </source>
</evidence>
<feature type="transmembrane region" description="Helical" evidence="14">
    <location>
        <begin position="1420"/>
        <end position="1442"/>
    </location>
</feature>
<dbReference type="Gene3D" id="2.60.40.10">
    <property type="entry name" value="Immunoglobulins"/>
    <property type="match status" value="15"/>
</dbReference>
<dbReference type="InterPro" id="IPR056754">
    <property type="entry name" value="DSCAM/DSCAML_C"/>
</dbReference>
<keyword evidence="4 14" id="KW-0812">Transmembrane</keyword>
<evidence type="ECO:0000259" key="16">
    <source>
        <dbReference type="PROSITE" id="PS50853"/>
    </source>
</evidence>
<evidence type="ECO:0000256" key="13">
    <source>
        <dbReference type="SAM" id="MobiDB-lite"/>
    </source>
</evidence>
<evidence type="ECO:0000256" key="9">
    <source>
        <dbReference type="ARBA" id="ARBA00023136"/>
    </source>
</evidence>
<dbReference type="FunFam" id="2.60.40.10:FF:000032">
    <property type="entry name" value="palladin isoform X1"/>
    <property type="match status" value="2"/>
</dbReference>
<keyword evidence="10" id="KW-1015">Disulfide bond</keyword>
<feature type="compositionally biased region" description="Low complexity" evidence="13">
    <location>
        <begin position="1591"/>
        <end position="1608"/>
    </location>
</feature>
<dbReference type="InterPro" id="IPR007110">
    <property type="entry name" value="Ig-like_dom"/>
</dbReference>
<dbReference type="FunFam" id="2.60.40.10:FF:000017">
    <property type="entry name" value="Down syndrome cell adhesion molecule b"/>
    <property type="match status" value="1"/>
</dbReference>
<evidence type="ECO:0000256" key="2">
    <source>
        <dbReference type="ARBA" id="ARBA00004479"/>
    </source>
</evidence>
<keyword evidence="18" id="KW-1185">Reference proteome</keyword>
<proteinExistence type="predicted"/>
<comment type="subcellular location">
    <subcellularLocation>
        <location evidence="1">Cell membrane</location>
    </subcellularLocation>
    <subcellularLocation>
        <location evidence="2">Membrane</location>
        <topology evidence="2">Single-pass type I membrane protein</topology>
    </subcellularLocation>
</comment>
<dbReference type="FunFam" id="2.60.40.10:FF:000104">
    <property type="entry name" value="Down syndrome cell adhesion molecule b"/>
    <property type="match status" value="1"/>
</dbReference>
<organism evidence="17 18">
    <name type="scientific">Ranatra chinensis</name>
    <dbReference type="NCBI Taxonomy" id="642074"/>
    <lineage>
        <taxon>Eukaryota</taxon>
        <taxon>Metazoa</taxon>
        <taxon>Ecdysozoa</taxon>
        <taxon>Arthropoda</taxon>
        <taxon>Hexapoda</taxon>
        <taxon>Insecta</taxon>
        <taxon>Pterygota</taxon>
        <taxon>Neoptera</taxon>
        <taxon>Paraneoptera</taxon>
        <taxon>Hemiptera</taxon>
        <taxon>Heteroptera</taxon>
        <taxon>Panheteroptera</taxon>
        <taxon>Nepomorpha</taxon>
        <taxon>Nepidae</taxon>
        <taxon>Ranatrinae</taxon>
        <taxon>Ranatra</taxon>
    </lineage>
</organism>
<feature type="domain" description="Ig-like" evidence="15">
    <location>
        <begin position="242"/>
        <end position="335"/>
    </location>
</feature>
<evidence type="ECO:0000256" key="5">
    <source>
        <dbReference type="ARBA" id="ARBA00022729"/>
    </source>
</evidence>
<dbReference type="Pfam" id="PF07679">
    <property type="entry name" value="I-set"/>
    <property type="match status" value="4"/>
</dbReference>
<dbReference type="GO" id="GO:0048812">
    <property type="term" value="P:neuron projection morphogenesis"/>
    <property type="evidence" value="ECO:0007669"/>
    <property type="project" value="UniProtKB-ARBA"/>
</dbReference>
<keyword evidence="5" id="KW-0732">Signal</keyword>
<dbReference type="InterPro" id="IPR013783">
    <property type="entry name" value="Ig-like_fold"/>
</dbReference>
<evidence type="ECO:0000256" key="3">
    <source>
        <dbReference type="ARBA" id="ARBA00022475"/>
    </source>
</evidence>
<gene>
    <name evidence="17" type="ORF">AAG570_008267</name>
</gene>
<dbReference type="FunFam" id="2.60.40.10:FF:000093">
    <property type="entry name" value="Down syndrome cell adhesion molecule, isoform B"/>
    <property type="match status" value="1"/>
</dbReference>
<evidence type="ECO:0000256" key="1">
    <source>
        <dbReference type="ARBA" id="ARBA00004236"/>
    </source>
</evidence>
<feature type="domain" description="Fibronectin type-III" evidence="16">
    <location>
        <begin position="921"/>
        <end position="1018"/>
    </location>
</feature>
<dbReference type="PROSITE" id="PS50853">
    <property type="entry name" value="FN3"/>
    <property type="match status" value="6"/>
</dbReference>
<feature type="domain" description="Ig-like" evidence="15">
    <location>
        <begin position="524"/>
        <end position="618"/>
    </location>
</feature>
<dbReference type="Pfam" id="PF13927">
    <property type="entry name" value="Ig_3"/>
    <property type="match status" value="4"/>
</dbReference>
<name>A0ABD0XUN2_9HEMI</name>
<dbReference type="PANTHER" id="PTHR12231">
    <property type="entry name" value="CTX-RELATED TYPE I TRANSMEMBRANE PROTEIN"/>
    <property type="match status" value="1"/>
</dbReference>
<evidence type="ECO:0008006" key="19">
    <source>
        <dbReference type="Google" id="ProtNLM"/>
    </source>
</evidence>
<dbReference type="FunFam" id="2.60.40.10:FF:000005">
    <property type="entry name" value="Neuronal cell adhesion molecule"/>
    <property type="match status" value="1"/>
</dbReference>
<keyword evidence="9 14" id="KW-0472">Membrane</keyword>
<feature type="domain" description="Ig-like" evidence="15">
    <location>
        <begin position="431"/>
        <end position="519"/>
    </location>
</feature>
<evidence type="ECO:0000256" key="8">
    <source>
        <dbReference type="ARBA" id="ARBA00022989"/>
    </source>
</evidence>
<dbReference type="SMART" id="SM00409">
    <property type="entry name" value="IG"/>
    <property type="match status" value="9"/>
</dbReference>
<dbReference type="SMART" id="SM00408">
    <property type="entry name" value="IGc2"/>
    <property type="match status" value="8"/>
</dbReference>
<feature type="region of interest" description="Disordered" evidence="13">
    <location>
        <begin position="1560"/>
        <end position="1683"/>
    </location>
</feature>
<dbReference type="FunFam" id="2.60.40.10:FF:000028">
    <property type="entry name" value="Neuronal cell adhesion molecule"/>
    <property type="match status" value="1"/>
</dbReference>
<evidence type="ECO:0000256" key="11">
    <source>
        <dbReference type="ARBA" id="ARBA00023180"/>
    </source>
</evidence>
<feature type="compositionally biased region" description="Basic residues" evidence="13">
    <location>
        <begin position="1660"/>
        <end position="1683"/>
    </location>
</feature>